<dbReference type="Gene3D" id="3.40.50.12710">
    <property type="match status" value="1"/>
</dbReference>
<dbReference type="PANTHER" id="PTHR12049:SF7">
    <property type="entry name" value="PROTEIN ARGININE METHYLTRANSFERASE NDUFAF7, MITOCHONDRIAL"/>
    <property type="match status" value="1"/>
</dbReference>
<dbReference type="InterPro" id="IPR003788">
    <property type="entry name" value="NDUFAF7"/>
</dbReference>
<dbReference type="GO" id="GO:0032259">
    <property type="term" value="P:methylation"/>
    <property type="evidence" value="ECO:0007669"/>
    <property type="project" value="UniProtKB-KW"/>
</dbReference>
<organism evidence="3 4">
    <name type="scientific">Candidatus Pelagibacter giovannonii</name>
    <dbReference type="NCBI Taxonomy" id="2563896"/>
    <lineage>
        <taxon>Bacteria</taxon>
        <taxon>Pseudomonadati</taxon>
        <taxon>Pseudomonadota</taxon>
        <taxon>Alphaproteobacteria</taxon>
        <taxon>Candidatus Pelagibacterales</taxon>
        <taxon>Candidatus Pelagibacteraceae</taxon>
        <taxon>Candidatus Pelagibacter</taxon>
    </lineage>
</organism>
<evidence type="ECO:0000313" key="4">
    <source>
        <dbReference type="Proteomes" id="UP000501094"/>
    </source>
</evidence>
<name>A0A6H1Q3D5_9PROT</name>
<dbReference type="KEGG" id="peg:E5R92_05835"/>
<dbReference type="PANTHER" id="PTHR12049">
    <property type="entry name" value="PROTEIN ARGININE METHYLTRANSFERASE NDUFAF7, MITOCHONDRIAL"/>
    <property type="match status" value="1"/>
</dbReference>
<dbReference type="AlphaFoldDB" id="A0A6H1Q3D5"/>
<reference evidence="3 4" key="1">
    <citation type="journal article" date="2020" name="Nat. Microbiol.">
        <title>Lysogenic host-virus interactions in SAR11 marine bacteria.</title>
        <authorList>
            <person name="Morris R.M."/>
            <person name="Cain K.R."/>
            <person name="Hvorecny K.L."/>
            <person name="Kollman J.M."/>
        </authorList>
    </citation>
    <scope>NUCLEOTIDE SEQUENCE [LARGE SCALE GENOMIC DNA]</scope>
    <source>
        <strain evidence="3 4">NP1</strain>
    </source>
</reference>
<evidence type="ECO:0000256" key="2">
    <source>
        <dbReference type="ARBA" id="ARBA00022679"/>
    </source>
</evidence>
<gene>
    <name evidence="3" type="ORF">E5R92_05835</name>
</gene>
<dbReference type="SUPFAM" id="SSF53335">
    <property type="entry name" value="S-adenosyl-L-methionine-dependent methyltransferases"/>
    <property type="match status" value="1"/>
</dbReference>
<dbReference type="Proteomes" id="UP000501094">
    <property type="component" value="Chromosome"/>
</dbReference>
<sequence>MKIKDNDSFTLDKFIEESLYNKTSGYYMKKDPFGKKGDFITSPNISVLFSEMIAIWVVSFWQNLGCPEKFNLIELGAGNGEMMKVLVNTFNKFPIFKNSCHIKILEKSKLLKKKQKANINKKNIQWLNDLSELDNLPCIFLANEFFDALPIKQFIKKERKWLERHVKFSNKKFEYFDVPFDMEKFENKIKFKIAKQQNFIEYSPQSTEYLKSINNKIKRNNGGILIIDYAYIDKKMKNTLQAVSKHKYCDVLEGFGDSDITYNLSFNLINNIVKKLSSLTTMNTTQGEFLTKLGILERAEILSKKMLFSEKADIYFRIKRLIDKNQMGELFKVMLITKDKNKFKLGF</sequence>
<evidence type="ECO:0000256" key="1">
    <source>
        <dbReference type="ARBA" id="ARBA00022603"/>
    </source>
</evidence>
<keyword evidence="4" id="KW-1185">Reference proteome</keyword>
<proteinExistence type="predicted"/>
<dbReference type="InterPro" id="IPR029063">
    <property type="entry name" value="SAM-dependent_MTases_sf"/>
</dbReference>
<dbReference type="RefSeq" id="WP_168607157.1">
    <property type="nucleotide sequence ID" value="NZ_CP038852.1"/>
</dbReference>
<dbReference type="InterPro" id="IPR038375">
    <property type="entry name" value="NDUFAF7_sf"/>
</dbReference>
<accession>A0A6H1Q3D5</accession>
<keyword evidence="2 3" id="KW-0808">Transferase</keyword>
<dbReference type="EMBL" id="CP038852">
    <property type="protein sequence ID" value="QIZ21301.1"/>
    <property type="molecule type" value="Genomic_DNA"/>
</dbReference>
<dbReference type="Pfam" id="PF02636">
    <property type="entry name" value="Methyltransf_28"/>
    <property type="match status" value="1"/>
</dbReference>
<dbReference type="GO" id="GO:0035243">
    <property type="term" value="F:protein-arginine omega-N symmetric methyltransferase activity"/>
    <property type="evidence" value="ECO:0007669"/>
    <property type="project" value="TreeGrafter"/>
</dbReference>
<keyword evidence="1 3" id="KW-0489">Methyltransferase</keyword>
<protein>
    <submittedName>
        <fullName evidence="3">SAM-dependent methyltransferase</fullName>
    </submittedName>
</protein>
<evidence type="ECO:0000313" key="3">
    <source>
        <dbReference type="EMBL" id="QIZ21301.1"/>
    </source>
</evidence>